<feature type="compositionally biased region" description="Low complexity" evidence="1">
    <location>
        <begin position="221"/>
        <end position="230"/>
    </location>
</feature>
<evidence type="ECO:0000313" key="3">
    <source>
        <dbReference type="EMBL" id="GAA4476163.1"/>
    </source>
</evidence>
<evidence type="ECO:0000256" key="1">
    <source>
        <dbReference type="SAM" id="MobiDB-lite"/>
    </source>
</evidence>
<feature type="transmembrane region" description="Helical" evidence="2">
    <location>
        <begin position="45"/>
        <end position="66"/>
    </location>
</feature>
<comment type="caution">
    <text evidence="3">The sequence shown here is derived from an EMBL/GenBank/DDBJ whole genome shotgun (WGS) entry which is preliminary data.</text>
</comment>
<feature type="region of interest" description="Disordered" evidence="1">
    <location>
        <begin position="1"/>
        <end position="40"/>
    </location>
</feature>
<feature type="compositionally biased region" description="Low complexity" evidence="1">
    <location>
        <begin position="1"/>
        <end position="10"/>
    </location>
</feature>
<protein>
    <submittedName>
        <fullName evidence="3">Uncharacterized protein</fullName>
    </submittedName>
</protein>
<evidence type="ECO:0000256" key="2">
    <source>
        <dbReference type="SAM" id="Phobius"/>
    </source>
</evidence>
<gene>
    <name evidence="3" type="ORF">GCM10023094_15350</name>
</gene>
<organism evidence="3 4">
    <name type="scientific">Rhodococcus olei</name>
    <dbReference type="NCBI Taxonomy" id="2161675"/>
    <lineage>
        <taxon>Bacteria</taxon>
        <taxon>Bacillati</taxon>
        <taxon>Actinomycetota</taxon>
        <taxon>Actinomycetes</taxon>
        <taxon>Mycobacteriales</taxon>
        <taxon>Nocardiaceae</taxon>
        <taxon>Rhodococcus</taxon>
    </lineage>
</organism>
<name>A0ABP8NZG5_9NOCA</name>
<feature type="transmembrane region" description="Helical" evidence="2">
    <location>
        <begin position="86"/>
        <end position="104"/>
    </location>
</feature>
<feature type="transmembrane region" description="Helical" evidence="2">
    <location>
        <begin position="116"/>
        <end position="140"/>
    </location>
</feature>
<evidence type="ECO:0000313" key="4">
    <source>
        <dbReference type="Proteomes" id="UP001501183"/>
    </source>
</evidence>
<keyword evidence="4" id="KW-1185">Reference proteome</keyword>
<feature type="compositionally biased region" description="Basic and acidic residues" evidence="1">
    <location>
        <begin position="258"/>
        <end position="272"/>
    </location>
</feature>
<accession>A0ABP8NZG5</accession>
<reference evidence="4" key="1">
    <citation type="journal article" date="2019" name="Int. J. Syst. Evol. Microbiol.">
        <title>The Global Catalogue of Microorganisms (GCM) 10K type strain sequencing project: providing services to taxonomists for standard genome sequencing and annotation.</title>
        <authorList>
            <consortium name="The Broad Institute Genomics Platform"/>
            <consortium name="The Broad Institute Genome Sequencing Center for Infectious Disease"/>
            <person name="Wu L."/>
            <person name="Ma J."/>
        </authorList>
    </citation>
    <scope>NUCLEOTIDE SEQUENCE [LARGE SCALE GENOMIC DNA]</scope>
    <source>
        <strain evidence="4">JCM 32206</strain>
    </source>
</reference>
<feature type="region of interest" description="Disordered" evidence="1">
    <location>
        <begin position="197"/>
        <end position="272"/>
    </location>
</feature>
<keyword evidence="2" id="KW-0472">Membrane</keyword>
<dbReference type="InterPro" id="IPR035166">
    <property type="entry name" value="DUF5336"/>
</dbReference>
<dbReference type="RefSeq" id="WP_345343289.1">
    <property type="nucleotide sequence ID" value="NZ_BAABFB010000029.1"/>
</dbReference>
<sequence>MPSTPESSPTPSTPPAAAPRPDPSPAPFPSFTDGPPPPERGRATALAGVVLLLGVAALLTGLGPYLRVQTSSGTVTLSGFVTPQGLMVVACLLFSGLVAGLSMLPRLTHLRGATPVLHAVSTASATVGALLALFLLIVVSNAAQLSENLLTGTDSTMVAGLGWAGVTILALAVVQALTAFAALAFDVGLAQARRTPLAPAPAGEPAPVEISPSPARHREATATGTAGEPAPDGKLAGAGAAATDRQPDRTPAASPEGDGTRAGRPETKAETA</sequence>
<dbReference type="EMBL" id="BAABFB010000029">
    <property type="protein sequence ID" value="GAA4476163.1"/>
    <property type="molecule type" value="Genomic_DNA"/>
</dbReference>
<proteinExistence type="predicted"/>
<dbReference type="Pfam" id="PF17270">
    <property type="entry name" value="DUF5336"/>
    <property type="match status" value="1"/>
</dbReference>
<feature type="compositionally biased region" description="Pro residues" evidence="1">
    <location>
        <begin position="11"/>
        <end position="38"/>
    </location>
</feature>
<keyword evidence="2" id="KW-0812">Transmembrane</keyword>
<dbReference type="Proteomes" id="UP001501183">
    <property type="component" value="Unassembled WGS sequence"/>
</dbReference>
<keyword evidence="2" id="KW-1133">Transmembrane helix</keyword>
<feature type="transmembrane region" description="Helical" evidence="2">
    <location>
        <begin position="160"/>
        <end position="185"/>
    </location>
</feature>